<comment type="caution">
    <text evidence="1">The sequence shown here is derived from an EMBL/GenBank/DDBJ whole genome shotgun (WGS) entry which is preliminary data.</text>
</comment>
<organism evidence="1 2">
    <name type="scientific">Catenisphaera adipataccumulans</name>
    <dbReference type="NCBI Taxonomy" id="700500"/>
    <lineage>
        <taxon>Bacteria</taxon>
        <taxon>Bacillati</taxon>
        <taxon>Bacillota</taxon>
        <taxon>Erysipelotrichia</taxon>
        <taxon>Erysipelotrichales</taxon>
        <taxon>Erysipelotrichaceae</taxon>
        <taxon>Catenisphaera</taxon>
    </lineage>
</organism>
<evidence type="ECO:0000313" key="2">
    <source>
        <dbReference type="Proteomes" id="UP000539953"/>
    </source>
</evidence>
<reference evidence="1 2" key="1">
    <citation type="submission" date="2020-08" db="EMBL/GenBank/DDBJ databases">
        <title>Genomic Encyclopedia of Type Strains, Phase IV (KMG-IV): sequencing the most valuable type-strain genomes for metagenomic binning, comparative biology and taxonomic classification.</title>
        <authorList>
            <person name="Goeker M."/>
        </authorList>
    </citation>
    <scope>NUCLEOTIDE SEQUENCE [LARGE SCALE GENOMIC DNA]</scope>
    <source>
        <strain evidence="1 2">DSM 25799</strain>
    </source>
</reference>
<dbReference type="Proteomes" id="UP000539953">
    <property type="component" value="Unassembled WGS sequence"/>
</dbReference>
<proteinExistence type="predicted"/>
<sequence>MMYKYYIDVVTLVGKEGQLQPLFVRWQEKTYKIDQVLAKQEKFSPAGGCGVCYKCRFGSQIRNLYWEKDRWFLESEVKVSDI</sequence>
<accession>A0A7W8CXZ9</accession>
<protein>
    <submittedName>
        <fullName evidence="1">NADH:ubiquinone oxidoreductase subunit F (NADH-binding)</fullName>
    </submittedName>
</protein>
<keyword evidence="1" id="KW-0830">Ubiquinone</keyword>
<dbReference type="AlphaFoldDB" id="A0A7W8CXZ9"/>
<evidence type="ECO:0000313" key="1">
    <source>
        <dbReference type="EMBL" id="MBB5182523.1"/>
    </source>
</evidence>
<dbReference type="RefSeq" id="WP_183327290.1">
    <property type="nucleotide sequence ID" value="NZ_JACHHK010000002.1"/>
</dbReference>
<keyword evidence="2" id="KW-1185">Reference proteome</keyword>
<dbReference type="EMBL" id="JACHHK010000002">
    <property type="protein sequence ID" value="MBB5182523.1"/>
    <property type="molecule type" value="Genomic_DNA"/>
</dbReference>
<name>A0A7W8CXZ9_9FIRM</name>
<gene>
    <name evidence="1" type="ORF">HNQ47_000542</name>
</gene>